<reference evidence="1 2" key="1">
    <citation type="submission" date="2019-06" db="EMBL/GenBank/DDBJ databases">
        <title>Genome Sequence of the Brown Rot Fungal Pathogen Monilinia laxa.</title>
        <authorList>
            <person name="De Miccolis Angelini R.M."/>
            <person name="Landi L."/>
            <person name="Abate D."/>
            <person name="Pollastro S."/>
            <person name="Romanazzi G."/>
            <person name="Faretra F."/>
        </authorList>
    </citation>
    <scope>NUCLEOTIDE SEQUENCE [LARGE SCALE GENOMIC DNA]</scope>
    <source>
        <strain evidence="1 2">Mlax316</strain>
    </source>
</reference>
<evidence type="ECO:0000313" key="1">
    <source>
        <dbReference type="EMBL" id="KAB8294948.1"/>
    </source>
</evidence>
<organism evidence="1 2">
    <name type="scientific">Monilinia laxa</name>
    <name type="common">Brown rot fungus</name>
    <name type="synonym">Sclerotinia laxa</name>
    <dbReference type="NCBI Taxonomy" id="61186"/>
    <lineage>
        <taxon>Eukaryota</taxon>
        <taxon>Fungi</taxon>
        <taxon>Dikarya</taxon>
        <taxon>Ascomycota</taxon>
        <taxon>Pezizomycotina</taxon>
        <taxon>Leotiomycetes</taxon>
        <taxon>Helotiales</taxon>
        <taxon>Sclerotiniaceae</taxon>
        <taxon>Monilinia</taxon>
    </lineage>
</organism>
<protein>
    <submittedName>
        <fullName evidence="1">Uncharacterized protein</fullName>
    </submittedName>
</protein>
<name>A0A5N6JZK3_MONLA</name>
<keyword evidence="2" id="KW-1185">Reference proteome</keyword>
<proteinExistence type="predicted"/>
<sequence length="67" mass="7878">MPDSSFITTLASHIIKVLLWRLYPGIAFLIRKQYHTGIGPRHPPPLFSSETLLILRVVFKYKIIFYY</sequence>
<accession>A0A5N6JZK3</accession>
<gene>
    <name evidence="1" type="ORF">EYC80_006901</name>
</gene>
<dbReference type="EMBL" id="VIGI01000010">
    <property type="protein sequence ID" value="KAB8294948.1"/>
    <property type="molecule type" value="Genomic_DNA"/>
</dbReference>
<dbReference type="AlphaFoldDB" id="A0A5N6JZK3"/>
<comment type="caution">
    <text evidence="1">The sequence shown here is derived from an EMBL/GenBank/DDBJ whole genome shotgun (WGS) entry which is preliminary data.</text>
</comment>
<dbReference type="Proteomes" id="UP000326757">
    <property type="component" value="Unassembled WGS sequence"/>
</dbReference>
<evidence type="ECO:0000313" key="2">
    <source>
        <dbReference type="Proteomes" id="UP000326757"/>
    </source>
</evidence>